<dbReference type="RefSeq" id="WP_203892813.1">
    <property type="nucleotide sequence ID" value="NZ_BOOH01000038.1"/>
</dbReference>
<proteinExistence type="predicted"/>
<dbReference type="Proteomes" id="UP000616724">
    <property type="component" value="Unassembled WGS sequence"/>
</dbReference>
<reference evidence="1 2" key="1">
    <citation type="submission" date="2021-01" db="EMBL/GenBank/DDBJ databases">
        <title>Whole genome shotgun sequence of Planobispora longispora NBRC 13918.</title>
        <authorList>
            <person name="Komaki H."/>
            <person name="Tamura T."/>
        </authorList>
    </citation>
    <scope>NUCLEOTIDE SEQUENCE [LARGE SCALE GENOMIC DNA]</scope>
    <source>
        <strain evidence="1 2">NBRC 13918</strain>
    </source>
</reference>
<name>A0A8J3RU64_9ACTN</name>
<sequence>MVLWLDAISTDRLGELTAPLLETLTRARLAAVPKHLLIAVTVHQQVTGPDGEEPLRLAGHVRELLREHALHLVVGTLTPDAHPRRARPAARRARL</sequence>
<evidence type="ECO:0000313" key="2">
    <source>
        <dbReference type="Proteomes" id="UP000616724"/>
    </source>
</evidence>
<organism evidence="1 2">
    <name type="scientific">Planobispora longispora</name>
    <dbReference type="NCBI Taxonomy" id="28887"/>
    <lineage>
        <taxon>Bacteria</taxon>
        <taxon>Bacillati</taxon>
        <taxon>Actinomycetota</taxon>
        <taxon>Actinomycetes</taxon>
        <taxon>Streptosporangiales</taxon>
        <taxon>Streptosporangiaceae</taxon>
        <taxon>Planobispora</taxon>
    </lineage>
</organism>
<dbReference type="EMBL" id="BOOH01000038">
    <property type="protein sequence ID" value="GIH78298.1"/>
    <property type="molecule type" value="Genomic_DNA"/>
</dbReference>
<comment type="caution">
    <text evidence="1">The sequence shown here is derived from an EMBL/GenBank/DDBJ whole genome shotgun (WGS) entry which is preliminary data.</text>
</comment>
<accession>A0A8J3RU64</accession>
<protein>
    <submittedName>
        <fullName evidence="1">Uncharacterized protein</fullName>
    </submittedName>
</protein>
<dbReference type="AlphaFoldDB" id="A0A8J3RU64"/>
<gene>
    <name evidence="1" type="ORF">Plo01_47270</name>
</gene>
<evidence type="ECO:0000313" key="1">
    <source>
        <dbReference type="EMBL" id="GIH78298.1"/>
    </source>
</evidence>
<keyword evidence="2" id="KW-1185">Reference proteome</keyword>